<accession>A0A517NZ52</accession>
<keyword evidence="4" id="KW-1185">Reference proteome</keyword>
<dbReference type="InterPro" id="IPR008272">
    <property type="entry name" value="HB-CoA_thioesterase_AS"/>
</dbReference>
<dbReference type="CDD" id="cd00586">
    <property type="entry name" value="4HBT"/>
    <property type="match status" value="1"/>
</dbReference>
<name>A0A517NZ52_9BACT</name>
<comment type="similarity">
    <text evidence="1">Belongs to the 4-hydroxybenzoyl-CoA thioesterase family.</text>
</comment>
<dbReference type="PROSITE" id="PS01328">
    <property type="entry name" value="4HBCOA_THIOESTERASE"/>
    <property type="match status" value="1"/>
</dbReference>
<dbReference type="AlphaFoldDB" id="A0A517NZ52"/>
<evidence type="ECO:0000313" key="3">
    <source>
        <dbReference type="EMBL" id="QDT12401.1"/>
    </source>
</evidence>
<dbReference type="Gene3D" id="3.10.129.10">
    <property type="entry name" value="Hotdog Thioesterase"/>
    <property type="match status" value="1"/>
</dbReference>
<dbReference type="GO" id="GO:0061522">
    <property type="term" value="F:1,4-dihydroxy-2-naphthoyl-CoA thioesterase activity"/>
    <property type="evidence" value="ECO:0007669"/>
    <property type="project" value="UniProtKB-EC"/>
</dbReference>
<protein>
    <submittedName>
        <fullName evidence="3">1,4-dihydroxy-2-naphthoyl-CoA hydrolase</fullName>
        <ecNumber evidence="3">3.1.2.28</ecNumber>
    </submittedName>
</protein>
<dbReference type="PANTHER" id="PTHR31793:SF27">
    <property type="entry name" value="NOVEL THIOESTERASE SUPERFAMILY DOMAIN AND SAPOSIN A-TYPE DOMAIN CONTAINING PROTEIN (0610012H03RIK)"/>
    <property type="match status" value="1"/>
</dbReference>
<dbReference type="GO" id="GO:0047617">
    <property type="term" value="F:fatty acyl-CoA hydrolase activity"/>
    <property type="evidence" value="ECO:0007669"/>
    <property type="project" value="TreeGrafter"/>
</dbReference>
<evidence type="ECO:0000256" key="2">
    <source>
        <dbReference type="ARBA" id="ARBA00022801"/>
    </source>
</evidence>
<evidence type="ECO:0000256" key="1">
    <source>
        <dbReference type="ARBA" id="ARBA00005953"/>
    </source>
</evidence>
<dbReference type="EMBL" id="CP036526">
    <property type="protein sequence ID" value="QDT12401.1"/>
    <property type="molecule type" value="Genomic_DNA"/>
</dbReference>
<reference evidence="3 4" key="1">
    <citation type="submission" date="2019-02" db="EMBL/GenBank/DDBJ databases">
        <title>Deep-cultivation of Planctomycetes and their phenomic and genomic characterization uncovers novel biology.</title>
        <authorList>
            <person name="Wiegand S."/>
            <person name="Jogler M."/>
            <person name="Boedeker C."/>
            <person name="Pinto D."/>
            <person name="Vollmers J."/>
            <person name="Rivas-Marin E."/>
            <person name="Kohn T."/>
            <person name="Peeters S.H."/>
            <person name="Heuer A."/>
            <person name="Rast P."/>
            <person name="Oberbeckmann S."/>
            <person name="Bunk B."/>
            <person name="Jeske O."/>
            <person name="Meyerdierks A."/>
            <person name="Storesund J.E."/>
            <person name="Kallscheuer N."/>
            <person name="Luecker S."/>
            <person name="Lage O.M."/>
            <person name="Pohl T."/>
            <person name="Merkel B.J."/>
            <person name="Hornburger P."/>
            <person name="Mueller R.-W."/>
            <person name="Bruemmer F."/>
            <person name="Labrenz M."/>
            <person name="Spormann A.M."/>
            <person name="Op den Camp H."/>
            <person name="Overmann J."/>
            <person name="Amann R."/>
            <person name="Jetten M.S.M."/>
            <person name="Mascher T."/>
            <person name="Medema M.H."/>
            <person name="Devos D.P."/>
            <person name="Kaster A.-K."/>
            <person name="Ovreas L."/>
            <person name="Rohde M."/>
            <person name="Galperin M.Y."/>
            <person name="Jogler C."/>
        </authorList>
    </citation>
    <scope>NUCLEOTIDE SEQUENCE [LARGE SCALE GENOMIC DNA]</scope>
    <source>
        <strain evidence="3 4">K23_9</strain>
    </source>
</reference>
<keyword evidence="2 3" id="KW-0378">Hydrolase</keyword>
<dbReference type="PANTHER" id="PTHR31793">
    <property type="entry name" value="4-HYDROXYBENZOYL-COA THIOESTERASE FAMILY MEMBER"/>
    <property type="match status" value="1"/>
</dbReference>
<evidence type="ECO:0000313" key="4">
    <source>
        <dbReference type="Proteomes" id="UP000319817"/>
    </source>
</evidence>
<dbReference type="SUPFAM" id="SSF54637">
    <property type="entry name" value="Thioesterase/thiol ester dehydrase-isomerase"/>
    <property type="match status" value="1"/>
</dbReference>
<sequence>MSQAVVAWLVFCRFGARPLAPLRGLRSVTVDRPEPTVLDMPAFCAQRRVEFRDTDAAGIVHFSAFFLMMESAEHELLRSLGISIMDHGNPEQLTWPRVSASCDYLAAAKFEDVLTIEVGVGKIGNSSVDYDFHFAREEKSIARGRITTVCCHLKPGRGLEKQPIPDSIRDLLSKHA</sequence>
<dbReference type="InterPro" id="IPR029069">
    <property type="entry name" value="HotDog_dom_sf"/>
</dbReference>
<gene>
    <name evidence="3" type="ORF">K239x_44110</name>
</gene>
<proteinExistence type="inferred from homology"/>
<dbReference type="InterPro" id="IPR050563">
    <property type="entry name" value="4-hydroxybenzoyl-CoA_TE"/>
</dbReference>
<dbReference type="Pfam" id="PF13279">
    <property type="entry name" value="4HBT_2"/>
    <property type="match status" value="1"/>
</dbReference>
<organism evidence="3 4">
    <name type="scientific">Stieleria marina</name>
    <dbReference type="NCBI Taxonomy" id="1930275"/>
    <lineage>
        <taxon>Bacteria</taxon>
        <taxon>Pseudomonadati</taxon>
        <taxon>Planctomycetota</taxon>
        <taxon>Planctomycetia</taxon>
        <taxon>Pirellulales</taxon>
        <taxon>Pirellulaceae</taxon>
        <taxon>Stieleria</taxon>
    </lineage>
</organism>
<dbReference type="EC" id="3.1.2.28" evidence="3"/>
<dbReference type="Proteomes" id="UP000319817">
    <property type="component" value="Chromosome"/>
</dbReference>